<proteinExistence type="predicted"/>
<evidence type="ECO:0000313" key="3">
    <source>
        <dbReference type="Proteomes" id="UP000075663"/>
    </source>
</evidence>
<keyword evidence="1" id="KW-0472">Membrane</keyword>
<feature type="transmembrane region" description="Helical" evidence="1">
    <location>
        <begin position="77"/>
        <end position="97"/>
    </location>
</feature>
<accession>A0A150Y4I3</accession>
<dbReference type="Proteomes" id="UP000075663">
    <property type="component" value="Unassembled WGS sequence"/>
</dbReference>
<evidence type="ECO:0000313" key="2">
    <source>
        <dbReference type="EMBL" id="KYG85834.1"/>
    </source>
</evidence>
<name>A0A150Y4I3_9BACT</name>
<comment type="caution">
    <text evidence="2">The sequence shown here is derived from an EMBL/GenBank/DDBJ whole genome shotgun (WGS) entry which is preliminary data.</text>
</comment>
<dbReference type="EMBL" id="LRPB01000001">
    <property type="protein sequence ID" value="KYG85834.1"/>
    <property type="molecule type" value="Genomic_DNA"/>
</dbReference>
<sequence>MIRKLTGILIILILTLEVITYINLSKQGGDVGGDFDHWTGILGRVFAFSLFGFGPFLIIIFLNFFFGSGKSWYKLRLVSLMLGIIFLTMGIIGTLIAK</sequence>
<feature type="transmembrane region" description="Helical" evidence="1">
    <location>
        <begin position="44"/>
        <end position="65"/>
    </location>
</feature>
<keyword evidence="1" id="KW-1133">Transmembrane helix</keyword>
<gene>
    <name evidence="2" type="ORF">AWW67_00945</name>
</gene>
<reference evidence="2 3" key="1">
    <citation type="submission" date="2016-01" db="EMBL/GenBank/DDBJ databases">
        <title>Genome sequencing of Roseivirga seohaensis SW-152.</title>
        <authorList>
            <person name="Selvaratnam C."/>
            <person name="Thevarajoo S."/>
            <person name="Goh K.M."/>
            <person name="Ee R."/>
            <person name="Chan K.-G."/>
            <person name="Chong C.S."/>
        </authorList>
    </citation>
    <scope>NUCLEOTIDE SEQUENCE [LARGE SCALE GENOMIC DNA]</scope>
    <source>
        <strain evidence="2 3">SW-152</strain>
    </source>
</reference>
<evidence type="ECO:0000256" key="1">
    <source>
        <dbReference type="SAM" id="Phobius"/>
    </source>
</evidence>
<keyword evidence="1" id="KW-0812">Transmembrane</keyword>
<dbReference type="AlphaFoldDB" id="A0A150Y4I3"/>
<protein>
    <submittedName>
        <fullName evidence="2">Uncharacterized protein</fullName>
    </submittedName>
</protein>
<dbReference type="STRING" id="1914963.AWW67_00945"/>
<organism evidence="2 3">
    <name type="scientific">Roseivirga seohaensis</name>
    <dbReference type="NCBI Taxonomy" id="1914963"/>
    <lineage>
        <taxon>Bacteria</taxon>
        <taxon>Pseudomonadati</taxon>
        <taxon>Bacteroidota</taxon>
        <taxon>Cytophagia</taxon>
        <taxon>Cytophagales</taxon>
        <taxon>Roseivirgaceae</taxon>
        <taxon>Roseivirga</taxon>
    </lineage>
</organism>